<evidence type="ECO:0000259" key="4">
    <source>
        <dbReference type="Pfam" id="PF00890"/>
    </source>
</evidence>
<dbReference type="Pfam" id="PF00890">
    <property type="entry name" value="FAD_binding_2"/>
    <property type="match status" value="1"/>
</dbReference>
<evidence type="ECO:0000256" key="1">
    <source>
        <dbReference type="ARBA" id="ARBA00022630"/>
    </source>
</evidence>
<evidence type="ECO:0000256" key="2">
    <source>
        <dbReference type="ARBA" id="ARBA00023002"/>
    </source>
</evidence>
<feature type="compositionally biased region" description="Basic and acidic residues" evidence="3">
    <location>
        <begin position="143"/>
        <end position="156"/>
    </location>
</feature>
<dbReference type="InterPro" id="IPR003953">
    <property type="entry name" value="FAD-dep_OxRdtase_2_FAD-bd"/>
</dbReference>
<feature type="region of interest" description="Disordered" evidence="3">
    <location>
        <begin position="117"/>
        <end position="177"/>
    </location>
</feature>
<dbReference type="PATRIC" id="fig|1299334.3.peg.7251"/>
<dbReference type="PANTHER" id="PTHR43260:SF1">
    <property type="entry name" value="KSDD-LIKE STEROID DEHYDROGENASE RV0785"/>
    <property type="match status" value="1"/>
</dbReference>
<dbReference type="InterPro" id="IPR036188">
    <property type="entry name" value="FAD/NAD-bd_sf"/>
</dbReference>
<protein>
    <submittedName>
        <fullName evidence="5">FAD binding domain protein</fullName>
    </submittedName>
</protein>
<accession>X7ZUT8</accession>
<keyword evidence="2" id="KW-0560">Oxidoreductase</keyword>
<organism evidence="5">
    <name type="scientific">Mycobacterium xenopi 4042</name>
    <dbReference type="NCBI Taxonomy" id="1299334"/>
    <lineage>
        <taxon>Bacteria</taxon>
        <taxon>Bacillati</taxon>
        <taxon>Actinomycetota</taxon>
        <taxon>Actinomycetes</taxon>
        <taxon>Mycobacteriales</taxon>
        <taxon>Mycobacteriaceae</taxon>
        <taxon>Mycobacterium</taxon>
    </lineage>
</organism>
<evidence type="ECO:0000256" key="3">
    <source>
        <dbReference type="SAM" id="MobiDB-lite"/>
    </source>
</evidence>
<feature type="domain" description="FAD-dependent oxidoreductase 2 FAD-binding" evidence="4">
    <location>
        <begin position="7"/>
        <end position="116"/>
    </location>
</feature>
<evidence type="ECO:0000313" key="5">
    <source>
        <dbReference type="EMBL" id="EUA23377.1"/>
    </source>
</evidence>
<dbReference type="EMBL" id="JAOB01000069">
    <property type="protein sequence ID" value="EUA23377.1"/>
    <property type="molecule type" value="Genomic_DNA"/>
</dbReference>
<dbReference type="InterPro" id="IPR014614">
    <property type="entry name" value="KsdD_DH"/>
</dbReference>
<reference evidence="5" key="1">
    <citation type="submission" date="2014-01" db="EMBL/GenBank/DDBJ databases">
        <authorList>
            <person name="Brown-Elliot B."/>
            <person name="Wallace R."/>
            <person name="Lenaerts A."/>
            <person name="Ordway D."/>
            <person name="DeGroote M.A."/>
            <person name="Parker T."/>
            <person name="Sizemore C."/>
            <person name="Tallon L.J."/>
            <person name="Sadzewicz L.K."/>
            <person name="Sengamalay N."/>
            <person name="Fraser C.M."/>
            <person name="Hine E."/>
            <person name="Shefchek K.A."/>
            <person name="Das S.P."/>
            <person name="Tettelin H."/>
        </authorList>
    </citation>
    <scope>NUCLEOTIDE SEQUENCE [LARGE SCALE GENOMIC DNA]</scope>
    <source>
        <strain evidence="5">4042</strain>
    </source>
</reference>
<gene>
    <name evidence="5" type="ORF">I553_5295</name>
</gene>
<dbReference type="Gene3D" id="3.50.50.60">
    <property type="entry name" value="FAD/NAD(P)-binding domain"/>
    <property type="match status" value="1"/>
</dbReference>
<dbReference type="AlphaFoldDB" id="X7ZUT8"/>
<keyword evidence="1" id="KW-0285">Flavoprotein</keyword>
<sequence length="177" mass="19307">MLILDQENAANLGGQAFWSFGGLFFVNSPEQRRLGVHDSHELALQDWLGTAGFDRPEDYWPRQWAYAYVDFAAGEKRSWLRARACGFSRWWAGPNAAGMTLAGTATRCPFPHHLGHRAGAGRDLRPPTAGPLGGALRASPPGRRADRREWRGDRGAGQRAGALRSTARGAVVPKGDT</sequence>
<dbReference type="GO" id="GO:0016627">
    <property type="term" value="F:oxidoreductase activity, acting on the CH-CH group of donors"/>
    <property type="evidence" value="ECO:0007669"/>
    <property type="project" value="InterPro"/>
</dbReference>
<dbReference type="PANTHER" id="PTHR43260">
    <property type="entry name" value="3-KETOSTEROID-DELTA-1-DEHYDROGENASE"/>
    <property type="match status" value="1"/>
</dbReference>
<comment type="caution">
    <text evidence="5">The sequence shown here is derived from an EMBL/GenBank/DDBJ whole genome shotgun (WGS) entry which is preliminary data.</text>
</comment>
<proteinExistence type="predicted"/>
<name>X7ZUT8_MYCXE</name>